<organism evidence="2 3">
    <name type="scientific">Paenirhodobacter enshiensis</name>
    <dbReference type="NCBI Taxonomy" id="1105367"/>
    <lineage>
        <taxon>Bacteria</taxon>
        <taxon>Pseudomonadati</taxon>
        <taxon>Pseudomonadota</taxon>
        <taxon>Alphaproteobacteria</taxon>
        <taxon>Rhodobacterales</taxon>
        <taxon>Rhodobacter group</taxon>
        <taxon>Paenirhodobacter</taxon>
    </lineage>
</organism>
<dbReference type="AlphaFoldDB" id="A0A086Y784"/>
<name>A0A086Y784_9RHOB</name>
<proteinExistence type="predicted"/>
<reference evidence="2 3" key="1">
    <citation type="submission" date="2014-03" db="EMBL/GenBank/DDBJ databases">
        <title>Genome of Paenirhodobacter enshiensis DW2-9.</title>
        <authorList>
            <person name="Wang D."/>
            <person name="Wang G."/>
        </authorList>
    </citation>
    <scope>NUCLEOTIDE SEQUENCE [LARGE SCALE GENOMIC DNA]</scope>
    <source>
        <strain evidence="2 3">DW2-9</strain>
    </source>
</reference>
<keyword evidence="1" id="KW-0732">Signal</keyword>
<dbReference type="EMBL" id="JFZB01000002">
    <property type="protein sequence ID" value="KFI30134.1"/>
    <property type="molecule type" value="Genomic_DNA"/>
</dbReference>
<feature type="signal peptide" evidence="1">
    <location>
        <begin position="1"/>
        <end position="26"/>
    </location>
</feature>
<dbReference type="RefSeq" id="WP_036634498.1">
    <property type="nucleotide sequence ID" value="NZ_JFZB01000002.1"/>
</dbReference>
<sequence length="119" mass="12023">MSLLSACLRLLIVTALAVGLGLPAQAATGMSGMTMPAQAMTAHMPAADPACPHDGADHPAPAKMPPDMACVQHCLGLGLPVPAATAALPARRTAPVWALSVAESAPSRAPQPERHPPRA</sequence>
<evidence type="ECO:0000313" key="3">
    <source>
        <dbReference type="Proteomes" id="UP000028824"/>
    </source>
</evidence>
<evidence type="ECO:0000256" key="1">
    <source>
        <dbReference type="SAM" id="SignalP"/>
    </source>
</evidence>
<dbReference type="Proteomes" id="UP000028824">
    <property type="component" value="Unassembled WGS sequence"/>
</dbReference>
<gene>
    <name evidence="2" type="ORF">CG50_06620</name>
</gene>
<evidence type="ECO:0000313" key="2">
    <source>
        <dbReference type="EMBL" id="KFI30134.1"/>
    </source>
</evidence>
<accession>A0A086Y784</accession>
<feature type="chain" id="PRO_5001817521" evidence="1">
    <location>
        <begin position="27"/>
        <end position="119"/>
    </location>
</feature>
<keyword evidence="3" id="KW-1185">Reference proteome</keyword>
<protein>
    <submittedName>
        <fullName evidence="2">Uncharacterized protein</fullName>
    </submittedName>
</protein>
<comment type="caution">
    <text evidence="2">The sequence shown here is derived from an EMBL/GenBank/DDBJ whole genome shotgun (WGS) entry which is preliminary data.</text>
</comment>